<feature type="transmembrane region" description="Helical" evidence="6">
    <location>
        <begin position="15"/>
        <end position="36"/>
    </location>
</feature>
<evidence type="ECO:0000256" key="6">
    <source>
        <dbReference type="SAM" id="Phobius"/>
    </source>
</evidence>
<dbReference type="CDD" id="cd00637">
    <property type="entry name" value="7tm_classA_rhodopsin-like"/>
    <property type="match status" value="1"/>
</dbReference>
<dbReference type="PhylomeDB" id="A7SQY9"/>
<dbReference type="InterPro" id="IPR000276">
    <property type="entry name" value="GPCR_Rhodpsn"/>
</dbReference>
<dbReference type="EMBL" id="DS469753">
    <property type="protein sequence ID" value="EDO33870.1"/>
    <property type="molecule type" value="Genomic_DNA"/>
</dbReference>
<dbReference type="OMA" id="IGSNICK"/>
<dbReference type="AlphaFoldDB" id="A7SQY9"/>
<reference evidence="8 9" key="1">
    <citation type="journal article" date="2007" name="Science">
        <title>Sea anemone genome reveals ancestral eumetazoan gene repertoire and genomic organization.</title>
        <authorList>
            <person name="Putnam N.H."/>
            <person name="Srivastava M."/>
            <person name="Hellsten U."/>
            <person name="Dirks B."/>
            <person name="Chapman J."/>
            <person name="Salamov A."/>
            <person name="Terry A."/>
            <person name="Shapiro H."/>
            <person name="Lindquist E."/>
            <person name="Kapitonov V.V."/>
            <person name="Jurka J."/>
            <person name="Genikhovich G."/>
            <person name="Grigoriev I.V."/>
            <person name="Lucas S.M."/>
            <person name="Steele R.E."/>
            <person name="Finnerty J.R."/>
            <person name="Technau U."/>
            <person name="Martindale M.Q."/>
            <person name="Rokhsar D.S."/>
        </authorList>
    </citation>
    <scope>NUCLEOTIDE SEQUENCE [LARGE SCALE GENOMIC DNA]</scope>
    <source>
        <strain evidence="9">CH2 X CH6</strain>
    </source>
</reference>
<dbReference type="STRING" id="45351.A7SQY9"/>
<keyword evidence="5" id="KW-0297">G-protein coupled receptor</keyword>
<keyword evidence="9" id="KW-1185">Reference proteome</keyword>
<dbReference type="Pfam" id="PF00001">
    <property type="entry name" value="7tm_1"/>
    <property type="match status" value="1"/>
</dbReference>
<dbReference type="eggNOG" id="KOG3656">
    <property type="taxonomic scope" value="Eukaryota"/>
</dbReference>
<feature type="non-terminal residue" evidence="8">
    <location>
        <position position="146"/>
    </location>
</feature>
<evidence type="ECO:0000313" key="9">
    <source>
        <dbReference type="Proteomes" id="UP000001593"/>
    </source>
</evidence>
<evidence type="ECO:0000256" key="3">
    <source>
        <dbReference type="ARBA" id="ARBA00022989"/>
    </source>
</evidence>
<dbReference type="HOGENOM" id="CLU_009579_29_6_1"/>
<dbReference type="PRINTS" id="PR00237">
    <property type="entry name" value="GPCRRHODOPSN"/>
</dbReference>
<feature type="transmembrane region" description="Helical" evidence="6">
    <location>
        <begin position="89"/>
        <end position="110"/>
    </location>
</feature>
<evidence type="ECO:0000259" key="7">
    <source>
        <dbReference type="PROSITE" id="PS50262"/>
    </source>
</evidence>
<dbReference type="Proteomes" id="UP000001593">
    <property type="component" value="Unassembled WGS sequence"/>
</dbReference>
<keyword evidence="5" id="KW-0675">Receptor</keyword>
<dbReference type="GO" id="GO:0016020">
    <property type="term" value="C:membrane"/>
    <property type="evidence" value="ECO:0007669"/>
    <property type="project" value="UniProtKB-SubCell"/>
</dbReference>
<dbReference type="SUPFAM" id="SSF81321">
    <property type="entry name" value="Family A G protein-coupled receptor-like"/>
    <property type="match status" value="1"/>
</dbReference>
<keyword evidence="4 6" id="KW-0472">Membrane</keyword>
<proteinExistence type="inferred from homology"/>
<evidence type="ECO:0000256" key="2">
    <source>
        <dbReference type="ARBA" id="ARBA00022692"/>
    </source>
</evidence>
<keyword evidence="5" id="KW-0807">Transducer</keyword>
<comment type="subcellular location">
    <subcellularLocation>
        <location evidence="1">Membrane</location>
    </subcellularLocation>
</comment>
<dbReference type="PROSITE" id="PS50262">
    <property type="entry name" value="G_PROTEIN_RECEP_F1_2"/>
    <property type="match status" value="1"/>
</dbReference>
<dbReference type="Gene3D" id="1.20.1070.10">
    <property type="entry name" value="Rhodopsin 7-helix transmembrane proteins"/>
    <property type="match status" value="1"/>
</dbReference>
<dbReference type="GO" id="GO:0004930">
    <property type="term" value="F:G protein-coupled receptor activity"/>
    <property type="evidence" value="ECO:0007669"/>
    <property type="project" value="UniProtKB-KW"/>
</dbReference>
<dbReference type="InParanoid" id="A7SQY9"/>
<sequence length="146" mass="16486">MDGGEEYVISFHFKVVFAVLIIVNIAGNALVCLVVLRNVQMRTQINLLLVNLAISDTTFAIFFTPRKLFYELISRGNQEGIARDYMCKFLTYGNLSWMAFASSAFTLVVIGTERYYAVLYPFSARGRFTKERIVCAVTLCWVLGAV</sequence>
<evidence type="ECO:0000256" key="1">
    <source>
        <dbReference type="ARBA" id="ARBA00004370"/>
    </source>
</evidence>
<gene>
    <name evidence="8" type="ORF">NEMVEDRAFT_v1g128258</name>
</gene>
<feature type="domain" description="G-protein coupled receptors family 1 profile" evidence="7">
    <location>
        <begin position="27"/>
        <end position="146"/>
    </location>
</feature>
<keyword evidence="3 6" id="KW-1133">Transmembrane helix</keyword>
<organism evidence="8 9">
    <name type="scientific">Nematostella vectensis</name>
    <name type="common">Starlet sea anemone</name>
    <dbReference type="NCBI Taxonomy" id="45351"/>
    <lineage>
        <taxon>Eukaryota</taxon>
        <taxon>Metazoa</taxon>
        <taxon>Cnidaria</taxon>
        <taxon>Anthozoa</taxon>
        <taxon>Hexacorallia</taxon>
        <taxon>Actiniaria</taxon>
        <taxon>Edwardsiidae</taxon>
        <taxon>Nematostella</taxon>
    </lineage>
</organism>
<keyword evidence="2 5" id="KW-0812">Transmembrane</keyword>
<evidence type="ECO:0000256" key="4">
    <source>
        <dbReference type="ARBA" id="ARBA00023136"/>
    </source>
</evidence>
<name>A7SQY9_NEMVE</name>
<comment type="similarity">
    <text evidence="5">Belongs to the G-protein coupled receptor 1 family.</text>
</comment>
<dbReference type="PANTHER" id="PTHR45698">
    <property type="entry name" value="TRACE AMINE-ASSOCIATED RECEPTOR 19N-RELATED"/>
    <property type="match status" value="1"/>
</dbReference>
<dbReference type="PANTHER" id="PTHR45698:SF1">
    <property type="entry name" value="TRACE AMINE-ASSOCIATED RECEPTOR 13C-LIKE"/>
    <property type="match status" value="1"/>
</dbReference>
<dbReference type="PROSITE" id="PS00237">
    <property type="entry name" value="G_PROTEIN_RECEP_F1_1"/>
    <property type="match status" value="1"/>
</dbReference>
<dbReference type="InterPro" id="IPR017452">
    <property type="entry name" value="GPCR_Rhodpsn_7TM"/>
</dbReference>
<evidence type="ECO:0000313" key="8">
    <source>
        <dbReference type="EMBL" id="EDO33870.1"/>
    </source>
</evidence>
<evidence type="ECO:0000256" key="5">
    <source>
        <dbReference type="RuleBase" id="RU000688"/>
    </source>
</evidence>
<accession>A7SQY9</accession>
<protein>
    <recommendedName>
        <fullName evidence="7">G-protein coupled receptors family 1 profile domain-containing protein</fullName>
    </recommendedName>
</protein>